<dbReference type="GO" id="GO:0010026">
    <property type="term" value="P:trichome differentiation"/>
    <property type="evidence" value="ECO:0000318"/>
    <property type="project" value="GO_Central"/>
</dbReference>
<dbReference type="PROSITE" id="PS50157">
    <property type="entry name" value="ZINC_FINGER_C2H2_2"/>
    <property type="match status" value="1"/>
</dbReference>
<dbReference type="PANTHER" id="PTHR46353">
    <property type="entry name" value="ZINC FINGER PROTEIN 5"/>
    <property type="match status" value="1"/>
</dbReference>
<feature type="domain" description="C2H2-type" evidence="2">
    <location>
        <begin position="55"/>
        <end position="82"/>
    </location>
</feature>
<dbReference type="EMBL" id="MNCJ02000324">
    <property type="protein sequence ID" value="KAF5792811.1"/>
    <property type="molecule type" value="Genomic_DNA"/>
</dbReference>
<dbReference type="InterPro" id="IPR044299">
    <property type="entry name" value="GIS3/ZFP5/ZFP6"/>
</dbReference>
<dbReference type="Gramene" id="mRNA:HanXRQr2_Chr09g0410201">
    <property type="protein sequence ID" value="CDS:HanXRQr2_Chr09g0410201.1"/>
    <property type="gene ID" value="HanXRQr2_Chr09g0410201"/>
</dbReference>
<dbReference type="Proteomes" id="UP000215914">
    <property type="component" value="Unassembled WGS sequence"/>
</dbReference>
<dbReference type="OrthoDB" id="1939583at2759"/>
<keyword evidence="1" id="KW-0863">Zinc-finger</keyword>
<reference evidence="3" key="1">
    <citation type="journal article" date="2017" name="Nature">
        <title>The sunflower genome provides insights into oil metabolism, flowering and Asterid evolution.</title>
        <authorList>
            <person name="Badouin H."/>
            <person name="Gouzy J."/>
            <person name="Grassa C.J."/>
            <person name="Murat F."/>
            <person name="Staton S.E."/>
            <person name="Cottret L."/>
            <person name="Lelandais-Briere C."/>
            <person name="Owens G.L."/>
            <person name="Carrere S."/>
            <person name="Mayjonade B."/>
            <person name="Legrand L."/>
            <person name="Gill N."/>
            <person name="Kane N.C."/>
            <person name="Bowers J.E."/>
            <person name="Hubner S."/>
            <person name="Bellec A."/>
            <person name="Berard A."/>
            <person name="Berges H."/>
            <person name="Blanchet N."/>
            <person name="Boniface M.C."/>
            <person name="Brunel D."/>
            <person name="Catrice O."/>
            <person name="Chaidir N."/>
            <person name="Claudel C."/>
            <person name="Donnadieu C."/>
            <person name="Faraut T."/>
            <person name="Fievet G."/>
            <person name="Helmstetter N."/>
            <person name="King M."/>
            <person name="Knapp S.J."/>
            <person name="Lai Z."/>
            <person name="Le Paslier M.C."/>
            <person name="Lippi Y."/>
            <person name="Lorenzon L."/>
            <person name="Mandel J.R."/>
            <person name="Marage G."/>
            <person name="Marchand G."/>
            <person name="Marquand E."/>
            <person name="Bret-Mestries E."/>
            <person name="Morien E."/>
            <person name="Nambeesan S."/>
            <person name="Nguyen T."/>
            <person name="Pegot-Espagnet P."/>
            <person name="Pouilly N."/>
            <person name="Raftis F."/>
            <person name="Sallet E."/>
            <person name="Schiex T."/>
            <person name="Thomas J."/>
            <person name="Vandecasteele C."/>
            <person name="Vares D."/>
            <person name="Vear F."/>
            <person name="Vautrin S."/>
            <person name="Crespi M."/>
            <person name="Mangin B."/>
            <person name="Burke J.M."/>
            <person name="Salse J."/>
            <person name="Munos S."/>
            <person name="Vincourt P."/>
            <person name="Rieseberg L.H."/>
            <person name="Langlade N.B."/>
        </authorList>
    </citation>
    <scope>NUCLEOTIDE SEQUENCE</scope>
    <source>
        <tissue evidence="3">Leaves</tissue>
    </source>
</reference>
<dbReference type="Gene3D" id="3.30.160.60">
    <property type="entry name" value="Classic Zinc Finger"/>
    <property type="match status" value="1"/>
</dbReference>
<keyword evidence="1" id="KW-0862">Zinc</keyword>
<dbReference type="GO" id="GO:0009740">
    <property type="term" value="P:gibberellic acid mediated signaling pathway"/>
    <property type="evidence" value="ECO:0000318"/>
    <property type="project" value="GO_Central"/>
</dbReference>
<gene>
    <name evidence="3" type="ORF">HanXRQr2_Chr09g0410201</name>
</gene>
<dbReference type="GO" id="GO:0008270">
    <property type="term" value="F:zinc ion binding"/>
    <property type="evidence" value="ECO:0007669"/>
    <property type="project" value="UniProtKB-KW"/>
</dbReference>
<protein>
    <submittedName>
        <fullName evidence="3">Transcription factor C2H2 family</fullName>
    </submittedName>
</protein>
<dbReference type="GO" id="GO:0003700">
    <property type="term" value="F:DNA-binding transcription factor activity"/>
    <property type="evidence" value="ECO:0000318"/>
    <property type="project" value="GO_Central"/>
</dbReference>
<evidence type="ECO:0000313" key="3">
    <source>
        <dbReference type="EMBL" id="KAF5792811.1"/>
    </source>
</evidence>
<proteinExistence type="predicted"/>
<name>A0A9K3IAB6_HELAN</name>
<dbReference type="GO" id="GO:0005634">
    <property type="term" value="C:nucleus"/>
    <property type="evidence" value="ECO:0000318"/>
    <property type="project" value="GO_Central"/>
</dbReference>
<dbReference type="GO" id="GO:0010090">
    <property type="term" value="P:trichome morphogenesis"/>
    <property type="evidence" value="ECO:0007669"/>
    <property type="project" value="InterPro"/>
</dbReference>
<keyword evidence="1" id="KW-0479">Metal-binding</keyword>
<evidence type="ECO:0000259" key="2">
    <source>
        <dbReference type="PROSITE" id="PS50157"/>
    </source>
</evidence>
<dbReference type="InterPro" id="IPR036236">
    <property type="entry name" value="Znf_C2H2_sf"/>
</dbReference>
<organism evidence="3 4">
    <name type="scientific">Helianthus annuus</name>
    <name type="common">Common sunflower</name>
    <dbReference type="NCBI Taxonomy" id="4232"/>
    <lineage>
        <taxon>Eukaryota</taxon>
        <taxon>Viridiplantae</taxon>
        <taxon>Streptophyta</taxon>
        <taxon>Embryophyta</taxon>
        <taxon>Tracheophyta</taxon>
        <taxon>Spermatophyta</taxon>
        <taxon>Magnoliopsida</taxon>
        <taxon>eudicotyledons</taxon>
        <taxon>Gunneridae</taxon>
        <taxon>Pentapetalae</taxon>
        <taxon>asterids</taxon>
        <taxon>campanulids</taxon>
        <taxon>Asterales</taxon>
        <taxon>Asteraceae</taxon>
        <taxon>Asteroideae</taxon>
        <taxon>Heliantheae alliance</taxon>
        <taxon>Heliantheae</taxon>
        <taxon>Helianthus</taxon>
    </lineage>
</organism>
<dbReference type="GO" id="GO:0000976">
    <property type="term" value="F:transcription cis-regulatory region binding"/>
    <property type="evidence" value="ECO:0000318"/>
    <property type="project" value="GO_Central"/>
</dbReference>
<sequence>MEAVTFNLESLETVSDKKLKLFGFLIDPCAKGSKDGESIEEQGGFNFIPSNRKKYKCRFCCKKFVNSQALGGHQNAHKKERVKKKKMELQAKKAKFNLYSGSIHASTLTFDCFSSYFSFCYSEDYQNINFSHTRIGDLPCFTSCSKFQQDVVLTG</sequence>
<dbReference type="PROSITE" id="PS00028">
    <property type="entry name" value="ZINC_FINGER_C2H2_1"/>
    <property type="match status" value="1"/>
</dbReference>
<evidence type="ECO:0000313" key="4">
    <source>
        <dbReference type="Proteomes" id="UP000215914"/>
    </source>
</evidence>
<accession>A0A9K3IAB6</accession>
<dbReference type="AlphaFoldDB" id="A0A9K3IAB6"/>
<dbReference type="GO" id="GO:0009736">
    <property type="term" value="P:cytokinin-activated signaling pathway"/>
    <property type="evidence" value="ECO:0000318"/>
    <property type="project" value="GO_Central"/>
</dbReference>
<dbReference type="PANTHER" id="PTHR46353:SF5">
    <property type="entry name" value="ZINC FINGER PROTEIN 5"/>
    <property type="match status" value="1"/>
</dbReference>
<keyword evidence="4" id="KW-1185">Reference proteome</keyword>
<comment type="caution">
    <text evidence="3">The sequence shown here is derived from an EMBL/GenBank/DDBJ whole genome shotgun (WGS) entry which is preliminary data.</text>
</comment>
<reference evidence="3" key="2">
    <citation type="submission" date="2020-06" db="EMBL/GenBank/DDBJ databases">
        <title>Helianthus annuus Genome sequencing and assembly Release 2.</title>
        <authorList>
            <person name="Gouzy J."/>
            <person name="Langlade N."/>
            <person name="Munos S."/>
        </authorList>
    </citation>
    <scope>NUCLEOTIDE SEQUENCE</scope>
    <source>
        <tissue evidence="3">Leaves</tissue>
    </source>
</reference>
<evidence type="ECO:0000256" key="1">
    <source>
        <dbReference type="PROSITE-ProRule" id="PRU00042"/>
    </source>
</evidence>
<dbReference type="InterPro" id="IPR013087">
    <property type="entry name" value="Znf_C2H2_type"/>
</dbReference>
<dbReference type="SUPFAM" id="SSF57667">
    <property type="entry name" value="beta-beta-alpha zinc fingers"/>
    <property type="match status" value="1"/>
</dbReference>